<keyword evidence="3" id="KW-0472">Membrane</keyword>
<evidence type="ECO:0000259" key="4">
    <source>
        <dbReference type="PROSITE" id="PS50111"/>
    </source>
</evidence>
<evidence type="ECO:0000313" key="6">
    <source>
        <dbReference type="Proteomes" id="UP000295129"/>
    </source>
</evidence>
<dbReference type="Proteomes" id="UP000295129">
    <property type="component" value="Unassembled WGS sequence"/>
</dbReference>
<accession>A0A4V3BL69</accession>
<dbReference type="Gene3D" id="1.10.287.950">
    <property type="entry name" value="Methyl-accepting chemotaxis protein"/>
    <property type="match status" value="1"/>
</dbReference>
<protein>
    <submittedName>
        <fullName evidence="5">Methyl-accepting chemotaxis protein (MCP) signaling protein</fullName>
    </submittedName>
</protein>
<dbReference type="SUPFAM" id="SSF58104">
    <property type="entry name" value="Methyl-accepting chemotaxis protein (MCP) signaling domain"/>
    <property type="match status" value="1"/>
</dbReference>
<keyword evidence="6" id="KW-1185">Reference proteome</keyword>
<sequence>MSQPKTPRLRLYCFVLPLLLGLLAAAALQLSGSSPYTVILLALSGLCCAAWLWHAAGSGCAQTMSLEDAPVRAPSLQPEVDGLELLCGRLLPLWQRHIDAGRVQMEEALTALSTTFSSLSAQMSQALQASGGEAAESVSAVLVRCRGDLKAVITDLRASLQARQSLMDDIGQLSSLAGELQTMADEVGEIAARTNLLALNASIEAARAGEVGRGFA</sequence>
<dbReference type="EMBL" id="SNVV01000030">
    <property type="protein sequence ID" value="TDN45542.1"/>
    <property type="molecule type" value="Genomic_DNA"/>
</dbReference>
<dbReference type="Pfam" id="PF00015">
    <property type="entry name" value="MCPsignal"/>
    <property type="match status" value="1"/>
</dbReference>
<reference evidence="5 6" key="1">
    <citation type="submission" date="2019-03" db="EMBL/GenBank/DDBJ databases">
        <title>Genomic Encyclopedia of Type Strains, Phase IV (KMG-IV): sequencing the most valuable type-strain genomes for metagenomic binning, comparative biology and taxonomic classification.</title>
        <authorList>
            <person name="Goeker M."/>
        </authorList>
    </citation>
    <scope>NUCLEOTIDE SEQUENCE [LARGE SCALE GENOMIC DNA]</scope>
    <source>
        <strain evidence="5 6">DSM 12121</strain>
    </source>
</reference>
<keyword evidence="1 2" id="KW-0807">Transducer</keyword>
<name>A0A4V3BL69_9RHOO</name>
<evidence type="ECO:0000256" key="2">
    <source>
        <dbReference type="PROSITE-ProRule" id="PRU00284"/>
    </source>
</evidence>
<feature type="transmembrane region" description="Helical" evidence="3">
    <location>
        <begin position="36"/>
        <end position="56"/>
    </location>
</feature>
<keyword evidence="3" id="KW-0812">Transmembrane</keyword>
<dbReference type="AlphaFoldDB" id="A0A4V3BL69"/>
<evidence type="ECO:0000256" key="1">
    <source>
        <dbReference type="ARBA" id="ARBA00023224"/>
    </source>
</evidence>
<evidence type="ECO:0000256" key="3">
    <source>
        <dbReference type="SAM" id="Phobius"/>
    </source>
</evidence>
<evidence type="ECO:0000313" key="5">
    <source>
        <dbReference type="EMBL" id="TDN45542.1"/>
    </source>
</evidence>
<comment type="caution">
    <text evidence="5">The sequence shown here is derived from an EMBL/GenBank/DDBJ whole genome shotgun (WGS) entry which is preliminary data.</text>
</comment>
<dbReference type="PROSITE" id="PS50111">
    <property type="entry name" value="CHEMOTAXIS_TRANSDUC_2"/>
    <property type="match status" value="1"/>
</dbReference>
<gene>
    <name evidence="5" type="ORF">C7389_13052</name>
</gene>
<dbReference type="GO" id="GO:0016020">
    <property type="term" value="C:membrane"/>
    <property type="evidence" value="ECO:0007669"/>
    <property type="project" value="InterPro"/>
</dbReference>
<dbReference type="PANTHER" id="PTHR32089:SF112">
    <property type="entry name" value="LYSOZYME-LIKE PROTEIN-RELATED"/>
    <property type="match status" value="1"/>
</dbReference>
<keyword evidence="3" id="KW-1133">Transmembrane helix</keyword>
<organism evidence="5 6">
    <name type="scientific">Azoarcus indigens</name>
    <dbReference type="NCBI Taxonomy" id="29545"/>
    <lineage>
        <taxon>Bacteria</taxon>
        <taxon>Pseudomonadati</taxon>
        <taxon>Pseudomonadota</taxon>
        <taxon>Betaproteobacteria</taxon>
        <taxon>Rhodocyclales</taxon>
        <taxon>Zoogloeaceae</taxon>
        <taxon>Azoarcus</taxon>
    </lineage>
</organism>
<dbReference type="InterPro" id="IPR004089">
    <property type="entry name" value="MCPsignal_dom"/>
</dbReference>
<dbReference type="GO" id="GO:0007165">
    <property type="term" value="P:signal transduction"/>
    <property type="evidence" value="ECO:0007669"/>
    <property type="project" value="UniProtKB-KW"/>
</dbReference>
<dbReference type="PANTHER" id="PTHR32089">
    <property type="entry name" value="METHYL-ACCEPTING CHEMOTAXIS PROTEIN MCPB"/>
    <property type="match status" value="1"/>
</dbReference>
<proteinExistence type="predicted"/>
<feature type="non-terminal residue" evidence="5">
    <location>
        <position position="216"/>
    </location>
</feature>
<feature type="domain" description="Methyl-accepting transducer" evidence="4">
    <location>
        <begin position="104"/>
        <end position="216"/>
    </location>
</feature>